<name>F0WW54_9STRA</name>
<protein>
    <submittedName>
        <fullName evidence="2">AlNc14C312G10499 protein</fullName>
    </submittedName>
</protein>
<gene>
    <name evidence="2" type="primary">AlNc14C312G10499</name>
    <name evidence="2" type="ORF">ALNC14_118170</name>
</gene>
<proteinExistence type="predicted"/>
<evidence type="ECO:0000256" key="1">
    <source>
        <dbReference type="SAM" id="MobiDB-lite"/>
    </source>
</evidence>
<feature type="region of interest" description="Disordered" evidence="1">
    <location>
        <begin position="27"/>
        <end position="71"/>
    </location>
</feature>
<feature type="region of interest" description="Disordered" evidence="1">
    <location>
        <begin position="302"/>
        <end position="323"/>
    </location>
</feature>
<dbReference type="HOGENOM" id="CLU_861702_0_0_1"/>
<reference evidence="2" key="2">
    <citation type="submission" date="2011-02" db="EMBL/GenBank/DDBJ databases">
        <authorList>
            <person name="MacLean D."/>
        </authorList>
    </citation>
    <scope>NUCLEOTIDE SEQUENCE</scope>
</reference>
<feature type="compositionally biased region" description="Polar residues" evidence="1">
    <location>
        <begin position="208"/>
        <end position="217"/>
    </location>
</feature>
<sequence>MAHDIKTPATFSPFSSHNAIEAHKNPFENNLKHDNFPSFEDSLQYGSNSDSKAFETPRQRSSHTSMTEPTEAQLTWSIDTLSAMNPVDFSPPTEQKAAHAEPYSSTESIHHEDSIARKLFPEEPSAQLSTTLSPTFWHFEKRYAPNPLHVRCQEAIMTYQTHVKDRHLKMTRFQLSAREKKFTAKNDLFGCPLSPILNSQQHEKEANNSKTLPNKSIKSPKIYKDTNRSKSIEIQNSTEKAMGKTDYHVTSLHSVSLLEDASQITLQNEENKSFECASSTCSFTPIKDQDMRHTDRFPSHCFSSNTASSIAKDVAKAPPSGSK</sequence>
<reference evidence="2" key="1">
    <citation type="journal article" date="2011" name="PLoS Biol.">
        <title>Gene gain and loss during evolution of obligate parasitism in the white rust pathogen of Arabidopsis thaliana.</title>
        <authorList>
            <person name="Kemen E."/>
            <person name="Gardiner A."/>
            <person name="Schultz-Larsen T."/>
            <person name="Kemen A.C."/>
            <person name="Balmuth A.L."/>
            <person name="Robert-Seilaniantz A."/>
            <person name="Bailey K."/>
            <person name="Holub E."/>
            <person name="Studholme D.J."/>
            <person name="Maclean D."/>
            <person name="Jones J.D."/>
        </authorList>
    </citation>
    <scope>NUCLEOTIDE SEQUENCE</scope>
</reference>
<accession>F0WW54</accession>
<feature type="region of interest" description="Disordered" evidence="1">
    <location>
        <begin position="85"/>
        <end position="112"/>
    </location>
</feature>
<organism evidence="2">
    <name type="scientific">Albugo laibachii Nc14</name>
    <dbReference type="NCBI Taxonomy" id="890382"/>
    <lineage>
        <taxon>Eukaryota</taxon>
        <taxon>Sar</taxon>
        <taxon>Stramenopiles</taxon>
        <taxon>Oomycota</taxon>
        <taxon>Peronosporomycetes</taxon>
        <taxon>Albuginales</taxon>
        <taxon>Albuginaceae</taxon>
        <taxon>Albugo</taxon>
    </lineage>
</organism>
<dbReference type="AlphaFoldDB" id="F0WW54"/>
<feature type="compositionally biased region" description="Polar residues" evidence="1">
    <location>
        <begin position="62"/>
        <end position="71"/>
    </location>
</feature>
<dbReference type="EMBL" id="FR824357">
    <property type="protein sequence ID" value="CCA25673.1"/>
    <property type="molecule type" value="Genomic_DNA"/>
</dbReference>
<evidence type="ECO:0000313" key="2">
    <source>
        <dbReference type="EMBL" id="CCA25673.1"/>
    </source>
</evidence>
<feature type="region of interest" description="Disordered" evidence="1">
    <location>
        <begin position="200"/>
        <end position="221"/>
    </location>
</feature>